<dbReference type="InterPro" id="IPR036691">
    <property type="entry name" value="Endo/exonu/phosph_ase_sf"/>
</dbReference>
<evidence type="ECO:0000313" key="2">
    <source>
        <dbReference type="Proteomes" id="UP000828251"/>
    </source>
</evidence>
<reference evidence="1 2" key="1">
    <citation type="journal article" date="2021" name="Plant Biotechnol. J.">
        <title>Multi-omics assisted identification of the key and species-specific regulatory components of drought-tolerant mechanisms in Gossypium stocksii.</title>
        <authorList>
            <person name="Yu D."/>
            <person name="Ke L."/>
            <person name="Zhang D."/>
            <person name="Wu Y."/>
            <person name="Sun Y."/>
            <person name="Mei J."/>
            <person name="Sun J."/>
            <person name="Sun Y."/>
        </authorList>
    </citation>
    <scope>NUCLEOTIDE SEQUENCE [LARGE SCALE GENOMIC DNA]</scope>
    <source>
        <strain evidence="2">cv. E1</strain>
        <tissue evidence="1">Leaf</tissue>
    </source>
</reference>
<comment type="caution">
    <text evidence="1">The sequence shown here is derived from an EMBL/GenBank/DDBJ whole genome shotgun (WGS) entry which is preliminary data.</text>
</comment>
<evidence type="ECO:0008006" key="3">
    <source>
        <dbReference type="Google" id="ProtNLM"/>
    </source>
</evidence>
<organism evidence="1 2">
    <name type="scientific">Gossypium stocksii</name>
    <dbReference type="NCBI Taxonomy" id="47602"/>
    <lineage>
        <taxon>Eukaryota</taxon>
        <taxon>Viridiplantae</taxon>
        <taxon>Streptophyta</taxon>
        <taxon>Embryophyta</taxon>
        <taxon>Tracheophyta</taxon>
        <taxon>Spermatophyta</taxon>
        <taxon>Magnoliopsida</taxon>
        <taxon>eudicotyledons</taxon>
        <taxon>Gunneridae</taxon>
        <taxon>Pentapetalae</taxon>
        <taxon>rosids</taxon>
        <taxon>malvids</taxon>
        <taxon>Malvales</taxon>
        <taxon>Malvaceae</taxon>
        <taxon>Malvoideae</taxon>
        <taxon>Gossypium</taxon>
    </lineage>
</organism>
<sequence length="100" mass="11532">MGLSRVGLRQANKLNHGMGFGAAERKVSAEASLEMVNAMGRFDFYYSTRVRTLERLDRAIGNDAWLKVFLNSLFTHLPRLESDHRPLFLFVKLDLRFSKE</sequence>
<dbReference type="EMBL" id="JAIQCV010000005">
    <property type="protein sequence ID" value="KAH1096913.1"/>
    <property type="molecule type" value="Genomic_DNA"/>
</dbReference>
<keyword evidence="2" id="KW-1185">Reference proteome</keyword>
<dbReference type="AlphaFoldDB" id="A0A9D3VUF6"/>
<dbReference type="OrthoDB" id="1267182at2759"/>
<proteinExistence type="predicted"/>
<dbReference type="Proteomes" id="UP000828251">
    <property type="component" value="Unassembled WGS sequence"/>
</dbReference>
<accession>A0A9D3VUF6</accession>
<name>A0A9D3VUF6_9ROSI</name>
<dbReference type="SUPFAM" id="SSF56219">
    <property type="entry name" value="DNase I-like"/>
    <property type="match status" value="1"/>
</dbReference>
<evidence type="ECO:0000313" key="1">
    <source>
        <dbReference type="EMBL" id="KAH1096913.1"/>
    </source>
</evidence>
<gene>
    <name evidence="1" type="ORF">J1N35_013834</name>
</gene>
<protein>
    <recommendedName>
        <fullName evidence="3">Endonuclease/exonuclease/phosphatase domain-containing protein</fullName>
    </recommendedName>
</protein>